<dbReference type="InterPro" id="IPR036890">
    <property type="entry name" value="HATPase_C_sf"/>
</dbReference>
<comment type="catalytic activity">
    <reaction evidence="1">
        <text>ATP + protein L-histidine = ADP + protein N-phospho-L-histidine.</text>
        <dbReference type="EC" id="2.7.13.3"/>
    </reaction>
</comment>
<dbReference type="CDD" id="cd06225">
    <property type="entry name" value="HAMP"/>
    <property type="match status" value="1"/>
</dbReference>
<evidence type="ECO:0000259" key="15">
    <source>
        <dbReference type="PROSITE" id="PS50109"/>
    </source>
</evidence>
<dbReference type="InterPro" id="IPR029016">
    <property type="entry name" value="GAF-like_dom_sf"/>
</dbReference>
<evidence type="ECO:0000313" key="19">
    <source>
        <dbReference type="Proteomes" id="UP001290455"/>
    </source>
</evidence>
<dbReference type="Gene3D" id="6.10.340.10">
    <property type="match status" value="1"/>
</dbReference>
<evidence type="ECO:0000256" key="12">
    <source>
        <dbReference type="PROSITE-ProRule" id="PRU00169"/>
    </source>
</evidence>
<dbReference type="InterPro" id="IPR000014">
    <property type="entry name" value="PAS"/>
</dbReference>
<evidence type="ECO:0000256" key="10">
    <source>
        <dbReference type="ARBA" id="ARBA00023012"/>
    </source>
</evidence>
<dbReference type="SUPFAM" id="SSF158472">
    <property type="entry name" value="HAMP domain-like"/>
    <property type="match status" value="1"/>
</dbReference>
<name>A0ABU5J3J4_9BACI</name>
<dbReference type="SUPFAM" id="SSF52172">
    <property type="entry name" value="CheY-like"/>
    <property type="match status" value="1"/>
</dbReference>
<dbReference type="PANTHER" id="PTHR43547:SF2">
    <property type="entry name" value="HYBRID SIGNAL TRANSDUCTION HISTIDINE KINASE C"/>
    <property type="match status" value="1"/>
</dbReference>
<evidence type="ECO:0000313" key="18">
    <source>
        <dbReference type="EMBL" id="MDZ5473974.1"/>
    </source>
</evidence>
<dbReference type="InterPro" id="IPR003660">
    <property type="entry name" value="HAMP_dom"/>
</dbReference>
<dbReference type="PROSITE" id="PS50109">
    <property type="entry name" value="HIS_KIN"/>
    <property type="match status" value="1"/>
</dbReference>
<dbReference type="CDD" id="cd17574">
    <property type="entry name" value="REC_OmpR"/>
    <property type="match status" value="1"/>
</dbReference>
<dbReference type="SMART" id="SM00387">
    <property type="entry name" value="HATPase_c"/>
    <property type="match status" value="1"/>
</dbReference>
<dbReference type="PROSITE" id="PS50885">
    <property type="entry name" value="HAMP"/>
    <property type="match status" value="1"/>
</dbReference>
<dbReference type="SMART" id="SM00388">
    <property type="entry name" value="HisKA"/>
    <property type="match status" value="1"/>
</dbReference>
<dbReference type="Gene3D" id="1.10.287.130">
    <property type="match status" value="1"/>
</dbReference>
<feature type="domain" description="Response regulatory" evidence="16">
    <location>
        <begin position="823"/>
        <end position="938"/>
    </location>
</feature>
<dbReference type="PANTHER" id="PTHR43547">
    <property type="entry name" value="TWO-COMPONENT HISTIDINE KINASE"/>
    <property type="match status" value="1"/>
</dbReference>
<dbReference type="EMBL" id="JAXOFX010000018">
    <property type="protein sequence ID" value="MDZ5473974.1"/>
    <property type="molecule type" value="Genomic_DNA"/>
</dbReference>
<evidence type="ECO:0000256" key="13">
    <source>
        <dbReference type="SAM" id="Coils"/>
    </source>
</evidence>
<dbReference type="Proteomes" id="UP001290455">
    <property type="component" value="Unassembled WGS sequence"/>
</dbReference>
<dbReference type="Gene3D" id="3.30.450.40">
    <property type="match status" value="1"/>
</dbReference>
<keyword evidence="4" id="KW-1003">Cell membrane</keyword>
<sequence length="955" mass="108989">MKINQYFKKSLSRQFIALIGVFILFFLVGTAIIYLTQQQLNNKYFEERAELVKKERILVEIDQSLNIALFDARGYVAFGSESLKSSTFAQHPEIRKLYKDLEKTSTTDEDKTFLKELREFTDYYFIETFPKAVRYFEMGQKDKVTEIANNGATERINEFQDLLTKEINSINKQLDGKVLQLTNNQSLVQTAFILFILLILFIFFVIIRIMVKNVGAPLSEFAFAANEIAKGNDGIIKVDSNRDDELGALSVAFKKMINSVQEKEQDLLAQNEELIAQQDELQAQQTELEEVLEAIQENEQKLEQRNELTNTISNSLNKQEVLDSIVINMSRIIEADKGLILMLNEDTYASFGVSKLGVKQFKDNLKSGLNERLIIFKKPFTIKREMVAEEKGFHQLVGFSYDLYIPVLSSTNEVSAILVFSRLSGAFAEKSMDEYEALAKQIGISLDKISMYEQTETARELNQNILNTIQEGIQLVDTDGTILQVNKQLCDMFQSGLDLVGQPLKYWIQVATETMEGGEEFFHFINRAISNDAILDKETFTFKRKTENKVFKVYSEGLYEGDKRVGTVVVYRDITKEFEVDQMKSEFVSTVSHELRTPLASILGFTELLINRQLKPDRQQKYLSTIYNETKRLTALINDFLDVQRMESGKQTYEKKYVELSPIIHKVIGNLQINTNVHHITFTPLTENDYILGDRSKIEQVFTNVISNAIKYSPNGGDIHVKMYEKEGQLTVDVEDHGLGIPEEALTKVFSKFYRIDNSDRRKIGGTGLGLAIVQEIMRSHEGEVNVSSKYGEGSIFTLTFPIVEGKRKETDTEKRNIHSGYKIFVIEDDKSLGELITQELLDSGFKVQHFIRGLEALEVMTREIPDAIVLDIMLEEDSIDGWSIMDQLKSDEQLKNIPIIVSTALDEKEKGFSLGAIDFLVKPYKPSQLSRAIMQTLLNIGKEGQILVPQEQEK</sequence>
<comment type="subcellular location">
    <subcellularLocation>
        <location evidence="2">Cell membrane</location>
        <topology evidence="2">Multi-pass membrane protein</topology>
    </subcellularLocation>
</comment>
<dbReference type="SUPFAM" id="SSF55874">
    <property type="entry name" value="ATPase domain of HSP90 chaperone/DNA topoisomerase II/histidine kinase"/>
    <property type="match status" value="1"/>
</dbReference>
<dbReference type="SUPFAM" id="SSF47384">
    <property type="entry name" value="Homodimeric domain of signal transducing histidine kinase"/>
    <property type="match status" value="1"/>
</dbReference>
<feature type="modified residue" description="4-aspartylphosphate" evidence="12">
    <location>
        <position position="872"/>
    </location>
</feature>
<keyword evidence="14" id="KW-1133">Transmembrane helix</keyword>
<dbReference type="InterPro" id="IPR003661">
    <property type="entry name" value="HisK_dim/P_dom"/>
</dbReference>
<dbReference type="CDD" id="cd00082">
    <property type="entry name" value="HisKA"/>
    <property type="match status" value="1"/>
</dbReference>
<feature type="domain" description="HAMP" evidence="17">
    <location>
        <begin position="212"/>
        <end position="265"/>
    </location>
</feature>
<evidence type="ECO:0000256" key="8">
    <source>
        <dbReference type="ARBA" id="ARBA00022777"/>
    </source>
</evidence>
<evidence type="ECO:0000259" key="16">
    <source>
        <dbReference type="PROSITE" id="PS50110"/>
    </source>
</evidence>
<dbReference type="InterPro" id="IPR001789">
    <property type="entry name" value="Sig_transdc_resp-reg_receiver"/>
</dbReference>
<gene>
    <name evidence="18" type="ORF">SM124_19830</name>
</gene>
<dbReference type="PROSITE" id="PS50110">
    <property type="entry name" value="RESPONSE_REGULATORY"/>
    <property type="match status" value="1"/>
</dbReference>
<dbReference type="Gene3D" id="3.30.565.10">
    <property type="entry name" value="Histidine kinase-like ATPase, C-terminal domain"/>
    <property type="match status" value="1"/>
</dbReference>
<dbReference type="Gene3D" id="3.40.50.2300">
    <property type="match status" value="1"/>
</dbReference>
<feature type="domain" description="Histidine kinase" evidence="15">
    <location>
        <begin position="590"/>
        <end position="805"/>
    </location>
</feature>
<dbReference type="SMART" id="SM00304">
    <property type="entry name" value="HAMP"/>
    <property type="match status" value="1"/>
</dbReference>
<dbReference type="InterPro" id="IPR003594">
    <property type="entry name" value="HATPase_dom"/>
</dbReference>
<evidence type="ECO:0000256" key="6">
    <source>
        <dbReference type="ARBA" id="ARBA00022679"/>
    </source>
</evidence>
<protein>
    <recommendedName>
        <fullName evidence="3">histidine kinase</fullName>
        <ecNumber evidence="3">2.7.13.3</ecNumber>
    </recommendedName>
</protein>
<dbReference type="GO" id="GO:0005524">
    <property type="term" value="F:ATP binding"/>
    <property type="evidence" value="ECO:0007669"/>
    <property type="project" value="UniProtKB-KW"/>
</dbReference>
<evidence type="ECO:0000256" key="5">
    <source>
        <dbReference type="ARBA" id="ARBA00022553"/>
    </source>
</evidence>
<keyword evidence="13" id="KW-0175">Coiled coil</keyword>
<evidence type="ECO:0000256" key="3">
    <source>
        <dbReference type="ARBA" id="ARBA00012438"/>
    </source>
</evidence>
<dbReference type="Pfam" id="PF00072">
    <property type="entry name" value="Response_reg"/>
    <property type="match status" value="1"/>
</dbReference>
<evidence type="ECO:0000256" key="7">
    <source>
        <dbReference type="ARBA" id="ARBA00022741"/>
    </source>
</evidence>
<dbReference type="SUPFAM" id="SSF55785">
    <property type="entry name" value="PYP-like sensor domain (PAS domain)"/>
    <property type="match status" value="1"/>
</dbReference>
<keyword evidence="14" id="KW-0812">Transmembrane</keyword>
<reference evidence="18 19" key="1">
    <citation type="submission" date="2023-11" db="EMBL/GenBank/DDBJ databases">
        <title>Bacillus jintuensis, isolated from a mudflat on the Beibu Gulf coast.</title>
        <authorList>
            <person name="Li M."/>
        </authorList>
    </citation>
    <scope>NUCLEOTIDE SEQUENCE [LARGE SCALE GENOMIC DNA]</scope>
    <source>
        <strain evidence="18 19">31A1R</strain>
    </source>
</reference>
<dbReference type="InterPro" id="IPR035965">
    <property type="entry name" value="PAS-like_dom_sf"/>
</dbReference>
<keyword evidence="5 12" id="KW-0597">Phosphoprotein</keyword>
<comment type="caution">
    <text evidence="18">The sequence shown here is derived from an EMBL/GenBank/DDBJ whole genome shotgun (WGS) entry which is preliminary data.</text>
</comment>
<keyword evidence="7" id="KW-0547">Nucleotide-binding</keyword>
<evidence type="ECO:0000256" key="1">
    <source>
        <dbReference type="ARBA" id="ARBA00000085"/>
    </source>
</evidence>
<dbReference type="Gene3D" id="3.30.450.20">
    <property type="entry name" value="PAS domain"/>
    <property type="match status" value="1"/>
</dbReference>
<dbReference type="InterPro" id="IPR011006">
    <property type="entry name" value="CheY-like_superfamily"/>
</dbReference>
<keyword evidence="6" id="KW-0808">Transferase</keyword>
<accession>A0ABU5J3J4</accession>
<dbReference type="Pfam" id="PF00512">
    <property type="entry name" value="HisKA"/>
    <property type="match status" value="1"/>
</dbReference>
<proteinExistence type="predicted"/>
<keyword evidence="9 18" id="KW-0067">ATP-binding</keyword>
<feature type="transmembrane region" description="Helical" evidence="14">
    <location>
        <begin position="187"/>
        <end position="211"/>
    </location>
</feature>
<dbReference type="SMART" id="SM00448">
    <property type="entry name" value="REC"/>
    <property type="match status" value="1"/>
</dbReference>
<keyword evidence="19" id="KW-1185">Reference proteome</keyword>
<dbReference type="PRINTS" id="PR00344">
    <property type="entry name" value="BCTRLSENSOR"/>
</dbReference>
<dbReference type="SMART" id="SM00091">
    <property type="entry name" value="PAS"/>
    <property type="match status" value="1"/>
</dbReference>
<organism evidence="18 19">
    <name type="scientific">Robertmurraya mangrovi</name>
    <dbReference type="NCBI Taxonomy" id="3098077"/>
    <lineage>
        <taxon>Bacteria</taxon>
        <taxon>Bacillati</taxon>
        <taxon>Bacillota</taxon>
        <taxon>Bacilli</taxon>
        <taxon>Bacillales</taxon>
        <taxon>Bacillaceae</taxon>
        <taxon>Robertmurraya</taxon>
    </lineage>
</organism>
<evidence type="ECO:0000256" key="2">
    <source>
        <dbReference type="ARBA" id="ARBA00004651"/>
    </source>
</evidence>
<keyword evidence="8" id="KW-0418">Kinase</keyword>
<evidence type="ECO:0000256" key="11">
    <source>
        <dbReference type="ARBA" id="ARBA00023136"/>
    </source>
</evidence>
<evidence type="ECO:0000259" key="17">
    <source>
        <dbReference type="PROSITE" id="PS50885"/>
    </source>
</evidence>
<feature type="transmembrane region" description="Helical" evidence="14">
    <location>
        <begin position="15"/>
        <end position="35"/>
    </location>
</feature>
<feature type="coiled-coil region" evidence="13">
    <location>
        <begin position="257"/>
        <end position="318"/>
    </location>
</feature>
<keyword evidence="11 14" id="KW-0472">Membrane</keyword>
<dbReference type="EC" id="2.7.13.3" evidence="3"/>
<dbReference type="InterPro" id="IPR005467">
    <property type="entry name" value="His_kinase_dom"/>
</dbReference>
<evidence type="ECO:0000256" key="4">
    <source>
        <dbReference type="ARBA" id="ARBA00022475"/>
    </source>
</evidence>
<dbReference type="CDD" id="cd00075">
    <property type="entry name" value="HATPase"/>
    <property type="match status" value="1"/>
</dbReference>
<dbReference type="InterPro" id="IPR004358">
    <property type="entry name" value="Sig_transdc_His_kin-like_C"/>
</dbReference>
<dbReference type="Pfam" id="PF12860">
    <property type="entry name" value="PAS_7"/>
    <property type="match status" value="1"/>
</dbReference>
<keyword evidence="10" id="KW-0902">Two-component regulatory system</keyword>
<dbReference type="Pfam" id="PF02518">
    <property type="entry name" value="HATPase_c"/>
    <property type="match status" value="1"/>
</dbReference>
<evidence type="ECO:0000256" key="9">
    <source>
        <dbReference type="ARBA" id="ARBA00022840"/>
    </source>
</evidence>
<dbReference type="RefSeq" id="WP_322448269.1">
    <property type="nucleotide sequence ID" value="NZ_JAXOFX010000018.1"/>
</dbReference>
<evidence type="ECO:0000256" key="14">
    <source>
        <dbReference type="SAM" id="Phobius"/>
    </source>
</evidence>
<dbReference type="InterPro" id="IPR036097">
    <property type="entry name" value="HisK_dim/P_sf"/>
</dbReference>
<dbReference type="SUPFAM" id="SSF55781">
    <property type="entry name" value="GAF domain-like"/>
    <property type="match status" value="1"/>
</dbReference>